<dbReference type="InterPro" id="IPR011050">
    <property type="entry name" value="Pectin_lyase_fold/virulence"/>
</dbReference>
<dbReference type="Gene3D" id="2.160.20.10">
    <property type="entry name" value="Single-stranded right-handed beta-helix, Pectin lyase-like"/>
    <property type="match status" value="1"/>
</dbReference>
<dbReference type="InterPro" id="IPR012334">
    <property type="entry name" value="Pectin_lyas_fold"/>
</dbReference>
<name>X1G849_9ZZZZ</name>
<organism evidence="2">
    <name type="scientific">marine sediment metagenome</name>
    <dbReference type="NCBI Taxonomy" id="412755"/>
    <lineage>
        <taxon>unclassified sequences</taxon>
        <taxon>metagenomes</taxon>
        <taxon>ecological metagenomes</taxon>
    </lineage>
</organism>
<evidence type="ECO:0000259" key="1">
    <source>
        <dbReference type="Pfam" id="PF13229"/>
    </source>
</evidence>
<dbReference type="EMBL" id="BARU01013516">
    <property type="protein sequence ID" value="GAH37744.1"/>
    <property type="molecule type" value="Genomic_DNA"/>
</dbReference>
<protein>
    <recommendedName>
        <fullName evidence="1">Right handed beta helix domain-containing protein</fullName>
    </recommendedName>
</protein>
<evidence type="ECO:0000313" key="2">
    <source>
        <dbReference type="EMBL" id="GAH37744.1"/>
    </source>
</evidence>
<sequence>NSGTISGNLATGGSGGGLYCDDSSTTIKNCVLTENQSDGSGGAVCFMGGYQPGGTHEVINCLITDNNAFSDGAGISCNVGTMPTITNCTIVGNEVPSYYGSGGGVSCYDAVVWIADGILWNNTAAYGPQIAIGDPLETNNHEATVVLGYSDVEGGTGAVFVGQGPPGAGPMLIPWPPGTVIDADPNFAITSLTEQNYN</sequence>
<proteinExistence type="predicted"/>
<feature type="non-terminal residue" evidence="2">
    <location>
        <position position="198"/>
    </location>
</feature>
<feature type="domain" description="Right handed beta helix" evidence="1">
    <location>
        <begin position="4"/>
        <end position="99"/>
    </location>
</feature>
<accession>X1G849</accession>
<dbReference type="InterPro" id="IPR039448">
    <property type="entry name" value="Beta_helix"/>
</dbReference>
<gene>
    <name evidence="2" type="ORF">S03H2_24363</name>
</gene>
<dbReference type="SUPFAM" id="SSF51126">
    <property type="entry name" value="Pectin lyase-like"/>
    <property type="match status" value="1"/>
</dbReference>
<comment type="caution">
    <text evidence="2">The sequence shown here is derived from an EMBL/GenBank/DDBJ whole genome shotgun (WGS) entry which is preliminary data.</text>
</comment>
<feature type="non-terminal residue" evidence="2">
    <location>
        <position position="1"/>
    </location>
</feature>
<dbReference type="AlphaFoldDB" id="X1G849"/>
<dbReference type="Pfam" id="PF13229">
    <property type="entry name" value="Beta_helix"/>
    <property type="match status" value="1"/>
</dbReference>
<reference evidence="2" key="1">
    <citation type="journal article" date="2014" name="Front. Microbiol.">
        <title>High frequency of phylogenetically diverse reductive dehalogenase-homologous genes in deep subseafloor sedimentary metagenomes.</title>
        <authorList>
            <person name="Kawai M."/>
            <person name="Futagami T."/>
            <person name="Toyoda A."/>
            <person name="Takaki Y."/>
            <person name="Nishi S."/>
            <person name="Hori S."/>
            <person name="Arai W."/>
            <person name="Tsubouchi T."/>
            <person name="Morono Y."/>
            <person name="Uchiyama I."/>
            <person name="Ito T."/>
            <person name="Fujiyama A."/>
            <person name="Inagaki F."/>
            <person name="Takami H."/>
        </authorList>
    </citation>
    <scope>NUCLEOTIDE SEQUENCE</scope>
    <source>
        <strain evidence="2">Expedition CK06-06</strain>
    </source>
</reference>